<dbReference type="SUPFAM" id="SSF51430">
    <property type="entry name" value="NAD(P)-linked oxidoreductase"/>
    <property type="match status" value="1"/>
</dbReference>
<dbReference type="InterPro" id="IPR036812">
    <property type="entry name" value="NAD(P)_OxRdtase_dom_sf"/>
</dbReference>
<dbReference type="PANTHER" id="PTHR43625:SF40">
    <property type="entry name" value="ALDO-KETO REDUCTASE YAKC [NADP(+)]"/>
    <property type="match status" value="1"/>
</dbReference>
<keyword evidence="1" id="KW-0560">Oxidoreductase</keyword>
<gene>
    <name evidence="3" type="ORF">A5642_21255</name>
</gene>
<dbReference type="GO" id="GO:0005737">
    <property type="term" value="C:cytoplasm"/>
    <property type="evidence" value="ECO:0007669"/>
    <property type="project" value="TreeGrafter"/>
</dbReference>
<evidence type="ECO:0000313" key="4">
    <source>
        <dbReference type="Proteomes" id="UP000093962"/>
    </source>
</evidence>
<dbReference type="InterPro" id="IPR023210">
    <property type="entry name" value="NADP_OxRdtase_dom"/>
</dbReference>
<name>A0A1A0MQA0_MYCMU</name>
<evidence type="ECO:0000313" key="3">
    <source>
        <dbReference type="EMBL" id="OBA86963.1"/>
    </source>
</evidence>
<dbReference type="OrthoDB" id="9768793at2"/>
<dbReference type="GO" id="GO:0016491">
    <property type="term" value="F:oxidoreductase activity"/>
    <property type="evidence" value="ECO:0007669"/>
    <property type="project" value="UniProtKB-KW"/>
</dbReference>
<reference evidence="3 4" key="1">
    <citation type="submission" date="2016-06" db="EMBL/GenBank/DDBJ databases">
        <authorList>
            <person name="Kjaerup R.B."/>
            <person name="Dalgaard T.S."/>
            <person name="Juul-Madsen H.R."/>
        </authorList>
    </citation>
    <scope>NUCLEOTIDE SEQUENCE [LARGE SCALE GENOMIC DNA]</scope>
    <source>
        <strain evidence="3 4">1199456.5</strain>
    </source>
</reference>
<feature type="domain" description="NADP-dependent oxidoreductase" evidence="2">
    <location>
        <begin position="16"/>
        <end position="312"/>
    </location>
</feature>
<proteinExistence type="predicted"/>
<protein>
    <submittedName>
        <fullName evidence="3">Aldo/keto reductase</fullName>
    </submittedName>
</protein>
<organism evidence="3 4">
    <name type="scientific">Mycolicibacterium mucogenicum</name>
    <name type="common">Mycobacterium mucogenicum</name>
    <dbReference type="NCBI Taxonomy" id="56689"/>
    <lineage>
        <taxon>Bacteria</taxon>
        <taxon>Bacillati</taxon>
        <taxon>Actinomycetota</taxon>
        <taxon>Actinomycetes</taxon>
        <taxon>Mycobacteriales</taxon>
        <taxon>Mycobacteriaceae</taxon>
        <taxon>Mycolicibacterium</taxon>
    </lineage>
</organism>
<comment type="caution">
    <text evidence="3">The sequence shown here is derived from an EMBL/GenBank/DDBJ whole genome shotgun (WGS) entry which is preliminary data.</text>
</comment>
<sequence>MPESVLLGDQLATSAMGFGGMALTPVYGGAIDEDESLATLNHAIDAGVTFIDTANIYGDGDNERLIARVLAGRRDEVTLATKFGIQGNPAGRAQGRISPRGDAAYVRQCIDESLQRLQTDVIDLYNLHRRDPAVPIEETVGAMAELVAAGKVRHLGLSEVSAAELRAANAVHPIAALQSEWSVWTRDIESVIVPTAAELGVGIVPFSPLGRGFLTGSVRSAADMGENDFRRTMPRFAGSALEANQAVVDAVVSVAATVGATPAQVALAWLRHRADDLGVAAVPIPGTRRAARVDENLASLSVTLTAEQVSALGDAGNAVTGARYADMSAIGSSGDSSPDDSAQ</sequence>
<dbReference type="InterPro" id="IPR050791">
    <property type="entry name" value="Aldo-Keto_reductase"/>
</dbReference>
<dbReference type="Proteomes" id="UP000093962">
    <property type="component" value="Unassembled WGS sequence"/>
</dbReference>
<dbReference type="PANTHER" id="PTHR43625">
    <property type="entry name" value="AFLATOXIN B1 ALDEHYDE REDUCTASE"/>
    <property type="match status" value="1"/>
</dbReference>
<dbReference type="EMBL" id="LZSF01000132">
    <property type="protein sequence ID" value="OBA86963.1"/>
    <property type="molecule type" value="Genomic_DNA"/>
</dbReference>
<dbReference type="Gene3D" id="3.20.20.100">
    <property type="entry name" value="NADP-dependent oxidoreductase domain"/>
    <property type="match status" value="1"/>
</dbReference>
<dbReference type="Pfam" id="PF00248">
    <property type="entry name" value="Aldo_ket_red"/>
    <property type="match status" value="1"/>
</dbReference>
<dbReference type="RefSeq" id="WP_064859158.1">
    <property type="nucleotide sequence ID" value="NZ_LZSF01000132.1"/>
</dbReference>
<evidence type="ECO:0000259" key="2">
    <source>
        <dbReference type="Pfam" id="PF00248"/>
    </source>
</evidence>
<dbReference type="AlphaFoldDB" id="A0A1A0MQA0"/>
<accession>A0A1A0MQA0</accession>
<evidence type="ECO:0000256" key="1">
    <source>
        <dbReference type="ARBA" id="ARBA00023002"/>
    </source>
</evidence>